<dbReference type="InterPro" id="IPR001155">
    <property type="entry name" value="OxRdtase_FMN_N"/>
</dbReference>
<dbReference type="Pfam" id="PF00724">
    <property type="entry name" value="Oxidored_FMN"/>
    <property type="match status" value="1"/>
</dbReference>
<evidence type="ECO:0000259" key="4">
    <source>
        <dbReference type="Pfam" id="PF00724"/>
    </source>
</evidence>
<feature type="domain" description="NADH:flavin oxidoreductase/NADH oxidase N-terminal" evidence="4">
    <location>
        <begin position="14"/>
        <end position="337"/>
    </location>
</feature>
<name>A0A2A2GAX3_9BACT</name>
<dbReference type="FunFam" id="3.20.20.70:FF:000059">
    <property type="entry name" value="N-ethylmaleimide reductase, FMN-linked"/>
    <property type="match status" value="1"/>
</dbReference>
<evidence type="ECO:0000256" key="3">
    <source>
        <dbReference type="ARBA" id="ARBA00023002"/>
    </source>
</evidence>
<dbReference type="GO" id="GO:0010181">
    <property type="term" value="F:FMN binding"/>
    <property type="evidence" value="ECO:0007669"/>
    <property type="project" value="InterPro"/>
</dbReference>
<proteinExistence type="inferred from homology"/>
<reference evidence="5 6" key="1">
    <citation type="submission" date="2017-08" db="EMBL/GenBank/DDBJ databases">
        <title>Aliifodinibius alkalisoli sp. nov., isolated from saline alkaline soil.</title>
        <authorList>
            <person name="Liu D."/>
            <person name="Zhang G."/>
        </authorList>
    </citation>
    <scope>NUCLEOTIDE SEQUENCE [LARGE SCALE GENOMIC DNA]</scope>
    <source>
        <strain evidence="5 6">WN023</strain>
    </source>
</reference>
<evidence type="ECO:0000313" key="5">
    <source>
        <dbReference type="EMBL" id="PAU94886.1"/>
    </source>
</evidence>
<dbReference type="AlphaFoldDB" id="A0A2A2GAX3"/>
<keyword evidence="3" id="KW-0560">Oxidoreductase</keyword>
<evidence type="ECO:0000256" key="1">
    <source>
        <dbReference type="ARBA" id="ARBA00001917"/>
    </source>
</evidence>
<evidence type="ECO:0000313" key="6">
    <source>
        <dbReference type="Proteomes" id="UP000218831"/>
    </source>
</evidence>
<protein>
    <submittedName>
        <fullName evidence="5">Alkene reductase</fullName>
    </submittedName>
</protein>
<dbReference type="InterPro" id="IPR013785">
    <property type="entry name" value="Aldolase_TIM"/>
</dbReference>
<comment type="cofactor">
    <cofactor evidence="1">
        <name>FMN</name>
        <dbReference type="ChEBI" id="CHEBI:58210"/>
    </cofactor>
</comment>
<dbReference type="PANTHER" id="PTHR22893">
    <property type="entry name" value="NADH OXIDOREDUCTASE-RELATED"/>
    <property type="match status" value="1"/>
</dbReference>
<dbReference type="GO" id="GO:0016628">
    <property type="term" value="F:oxidoreductase activity, acting on the CH-CH group of donors, NAD or NADP as acceptor"/>
    <property type="evidence" value="ECO:0007669"/>
    <property type="project" value="UniProtKB-ARBA"/>
</dbReference>
<dbReference type="InterPro" id="IPR045247">
    <property type="entry name" value="Oye-like"/>
</dbReference>
<sequence>MNKQPLLTTYNLSGTELANRMVMAPMTRSRAGEGNVPTDLMAKYYRQRSSAGLIISEGTQISQQGIGYPWTPGIHTDEQVEGWKKVTKAVHEKDGKIFAQIWHVGRVSHPRYHNGEPPVAPSAVKPEGQIFTADGMKDFVTPRALKTDEIPGIIEDYVQAARNAIKAGFDGVEIHGANGYLIDQFLKDGTNKRTDEYGGSLKNRIRFAIEVVDAVVNAIGAGKTGIRFSPAGRNQGISDSNPKETFCYLLEQLNDFNLAYVHLMEPMNDVSDLNNYPTEVTKYFREIYEGTIITNVGYDKESGNKAIKDGIADLLAYGRPFIANPDLPARFAAGAELNEPDQSTFYGGGEEGYTDYPFLNESAEVAAE</sequence>
<evidence type="ECO:0000256" key="2">
    <source>
        <dbReference type="ARBA" id="ARBA00005979"/>
    </source>
</evidence>
<dbReference type="OrthoDB" id="9772736at2"/>
<organism evidence="5 6">
    <name type="scientific">Fodinibius salipaludis</name>
    <dbReference type="NCBI Taxonomy" id="2032627"/>
    <lineage>
        <taxon>Bacteria</taxon>
        <taxon>Pseudomonadati</taxon>
        <taxon>Balneolota</taxon>
        <taxon>Balneolia</taxon>
        <taxon>Balneolales</taxon>
        <taxon>Balneolaceae</taxon>
        <taxon>Fodinibius</taxon>
    </lineage>
</organism>
<gene>
    <name evidence="5" type="ORF">CK503_05285</name>
</gene>
<dbReference type="SUPFAM" id="SSF51395">
    <property type="entry name" value="FMN-linked oxidoreductases"/>
    <property type="match status" value="1"/>
</dbReference>
<accession>A0A2A2GAX3</accession>
<comment type="caution">
    <text evidence="5">The sequence shown here is derived from an EMBL/GenBank/DDBJ whole genome shotgun (WGS) entry which is preliminary data.</text>
</comment>
<dbReference type="Proteomes" id="UP000218831">
    <property type="component" value="Unassembled WGS sequence"/>
</dbReference>
<dbReference type="CDD" id="cd02933">
    <property type="entry name" value="OYE_like_FMN"/>
    <property type="match status" value="1"/>
</dbReference>
<dbReference type="Gene3D" id="3.20.20.70">
    <property type="entry name" value="Aldolase class I"/>
    <property type="match status" value="1"/>
</dbReference>
<dbReference type="RefSeq" id="WP_095605754.1">
    <property type="nucleotide sequence ID" value="NZ_NSKE01000003.1"/>
</dbReference>
<dbReference type="GO" id="GO:0005829">
    <property type="term" value="C:cytosol"/>
    <property type="evidence" value="ECO:0007669"/>
    <property type="project" value="UniProtKB-ARBA"/>
</dbReference>
<comment type="similarity">
    <text evidence="2">Belongs to the NADH:flavin oxidoreductase/NADH oxidase family.</text>
</comment>
<keyword evidence="6" id="KW-1185">Reference proteome</keyword>
<dbReference type="EMBL" id="NSKE01000003">
    <property type="protein sequence ID" value="PAU94886.1"/>
    <property type="molecule type" value="Genomic_DNA"/>
</dbReference>
<dbReference type="PANTHER" id="PTHR22893:SF91">
    <property type="entry name" value="NADPH DEHYDROGENASE 2-RELATED"/>
    <property type="match status" value="1"/>
</dbReference>